<dbReference type="AlphaFoldDB" id="A0A7H0LMY4"/>
<organism evidence="1 2">
    <name type="scientific">Sphingomonas alpina</name>
    <dbReference type="NCBI Taxonomy" id="653931"/>
    <lineage>
        <taxon>Bacteria</taxon>
        <taxon>Pseudomonadati</taxon>
        <taxon>Pseudomonadota</taxon>
        <taxon>Alphaproteobacteria</taxon>
        <taxon>Sphingomonadales</taxon>
        <taxon>Sphingomonadaceae</taxon>
        <taxon>Sphingomonas</taxon>
    </lineage>
</organism>
<reference evidence="1 2" key="1">
    <citation type="submission" date="2020-09" db="EMBL/GenBank/DDBJ databases">
        <title>Sphingomonas sp., a new species isolated from pork steak.</title>
        <authorList>
            <person name="Heidler von Heilborn D."/>
        </authorList>
    </citation>
    <scope>NUCLEOTIDE SEQUENCE [LARGE SCALE GENOMIC DNA]</scope>
    <source>
        <strain evidence="2">S8-3T</strain>
    </source>
</reference>
<sequence>MARPIRIVVGGTVVGSSLTWAYPKGDLLGNFRIPTYRMTVSGTDAAGRPKAVAFEVLRFGVQSKDGRSAQVVGLADAQTHTIKQWIPTYRVHSARSLENGGWQVYANFLIHDGPDNATELFASIGCVEVMGRQGFVAFNDLLIELAGVTGRSRDDQLHAIARSGKLSIHYERASRPPLVKA</sequence>
<evidence type="ECO:0000313" key="1">
    <source>
        <dbReference type="EMBL" id="QNQ11037.1"/>
    </source>
</evidence>
<evidence type="ECO:0008006" key="3">
    <source>
        <dbReference type="Google" id="ProtNLM"/>
    </source>
</evidence>
<dbReference type="Proteomes" id="UP000516148">
    <property type="component" value="Chromosome"/>
</dbReference>
<protein>
    <recommendedName>
        <fullName evidence="3">YkuD domain-containing protein</fullName>
    </recommendedName>
</protein>
<name>A0A7H0LMY4_9SPHN</name>
<dbReference type="EMBL" id="CP061038">
    <property type="protein sequence ID" value="QNQ11037.1"/>
    <property type="molecule type" value="Genomic_DNA"/>
</dbReference>
<dbReference type="KEGG" id="spap:H3Z74_07705"/>
<dbReference type="RefSeq" id="WP_187763323.1">
    <property type="nucleotide sequence ID" value="NZ_CP061038.1"/>
</dbReference>
<gene>
    <name evidence="1" type="ORF">H3Z74_07705</name>
</gene>
<accession>A0A7H0LMY4</accession>
<keyword evidence="2" id="KW-1185">Reference proteome</keyword>
<evidence type="ECO:0000313" key="2">
    <source>
        <dbReference type="Proteomes" id="UP000516148"/>
    </source>
</evidence>
<proteinExistence type="predicted"/>